<name>A0A1W2TBV2_ROSNE</name>
<dbReference type="AlphaFoldDB" id="A0A1W2TBV2"/>
<feature type="region of interest" description="Disordered" evidence="1">
    <location>
        <begin position="164"/>
        <end position="203"/>
    </location>
</feature>
<feature type="region of interest" description="Disordered" evidence="1">
    <location>
        <begin position="78"/>
        <end position="135"/>
    </location>
</feature>
<sequence>MSAPRREHVPHENPRLEVMRTTSTENQGVARGATRVRYKDEDPIVYGTLGAQDHFPDPSYFANDFQLYDSPARYEKKYSSSDVHGYSLSGSQRDDSALYRETTTHKSKSPIEPNLIDARRQKSRKSNPRDEGALVRGGFHGVVGYQHGAPTAQFGDHHAGSPGTLNAAERPKHYGGYKKTLPRRSRTGERQPNYVPTAPVIPRRPTPDFDRTCYHDSKYSFCGCCTSNDGYESDSAGRGEGKSKMDRQVNSARAHISRTIMDERLIKDA</sequence>
<evidence type="ECO:0000256" key="1">
    <source>
        <dbReference type="SAM" id="MobiDB-lite"/>
    </source>
</evidence>
<feature type="compositionally biased region" description="Basic and acidic residues" evidence="1">
    <location>
        <begin position="1"/>
        <end position="18"/>
    </location>
</feature>
<feature type="region of interest" description="Disordered" evidence="1">
    <location>
        <begin position="1"/>
        <end position="33"/>
    </location>
</feature>
<accession>A0A1W2TBV2</accession>
<dbReference type="OrthoDB" id="4772130at2759"/>
<protein>
    <submittedName>
        <fullName evidence="2">Uncharacterized protein</fullName>
    </submittedName>
</protein>
<proteinExistence type="predicted"/>
<feature type="compositionally biased region" description="Basic residues" evidence="1">
    <location>
        <begin position="173"/>
        <end position="185"/>
    </location>
</feature>
<evidence type="ECO:0000313" key="2">
    <source>
        <dbReference type="EMBL" id="GAP85430.2"/>
    </source>
</evidence>
<evidence type="ECO:0000313" key="3">
    <source>
        <dbReference type="Proteomes" id="UP000054516"/>
    </source>
</evidence>
<organism evidence="2">
    <name type="scientific">Rosellinia necatrix</name>
    <name type="common">White root-rot fungus</name>
    <dbReference type="NCBI Taxonomy" id="77044"/>
    <lineage>
        <taxon>Eukaryota</taxon>
        <taxon>Fungi</taxon>
        <taxon>Dikarya</taxon>
        <taxon>Ascomycota</taxon>
        <taxon>Pezizomycotina</taxon>
        <taxon>Sordariomycetes</taxon>
        <taxon>Xylariomycetidae</taxon>
        <taxon>Xylariales</taxon>
        <taxon>Xylariaceae</taxon>
        <taxon>Rosellinia</taxon>
    </lineage>
</organism>
<dbReference type="EMBL" id="DF977455">
    <property type="protein sequence ID" value="GAP85430.2"/>
    <property type="molecule type" value="Genomic_DNA"/>
</dbReference>
<gene>
    <name evidence="2" type="ORF">SAMD00023353_1000780</name>
</gene>
<keyword evidence="3" id="KW-1185">Reference proteome</keyword>
<feature type="compositionally biased region" description="Basic and acidic residues" evidence="1">
    <location>
        <begin position="92"/>
        <end position="104"/>
    </location>
</feature>
<reference evidence="2" key="1">
    <citation type="submission" date="2016-03" db="EMBL/GenBank/DDBJ databases">
        <title>Draft genome sequence of Rosellinia necatrix.</title>
        <authorList>
            <person name="Kanematsu S."/>
        </authorList>
    </citation>
    <scope>NUCLEOTIDE SEQUENCE [LARGE SCALE GENOMIC DNA]</scope>
    <source>
        <strain evidence="2">W97</strain>
    </source>
</reference>
<dbReference type="Proteomes" id="UP000054516">
    <property type="component" value="Unassembled WGS sequence"/>
</dbReference>